<dbReference type="PANTHER" id="PTHR39624">
    <property type="entry name" value="PROTEIN INVOLVED IN RIMO-MEDIATED BETA-METHYLTHIOLATION OF RIBOSOMAL PROTEIN S12 YCAO"/>
    <property type="match status" value="1"/>
</dbReference>
<proteinExistence type="predicted"/>
<dbReference type="Gene3D" id="3.30.300.20">
    <property type="match status" value="1"/>
</dbReference>
<reference evidence="1" key="1">
    <citation type="submission" date="2018-05" db="EMBL/GenBank/DDBJ databases">
        <authorList>
            <person name="Lanie J.A."/>
            <person name="Ng W.-L."/>
            <person name="Kazmierczak K.M."/>
            <person name="Andrzejewski T.M."/>
            <person name="Davidsen T.M."/>
            <person name="Wayne K.J."/>
            <person name="Tettelin H."/>
            <person name="Glass J.I."/>
            <person name="Rusch D."/>
            <person name="Podicherti R."/>
            <person name="Tsui H.-C.T."/>
            <person name="Winkler M.E."/>
        </authorList>
    </citation>
    <scope>NUCLEOTIDE SEQUENCE</scope>
</reference>
<accession>A0A381N0N6</accession>
<dbReference type="SUPFAM" id="SSF82784">
    <property type="entry name" value="OsmC-like"/>
    <property type="match status" value="1"/>
</dbReference>
<sequence>MGHTIENKYIGNLRTSSKHLKSGDNVITDAPTDNNGKGEAFAPTDLVSSALCSCMSTVMGICANKGNFSMPNSTAKITKIMGVNPRKISEIMIKFTFEKSELTDAQKNKLMSVAENCPVAKSLNPDIKQNLTFKF</sequence>
<dbReference type="Pfam" id="PF02566">
    <property type="entry name" value="OsmC"/>
    <property type="match status" value="1"/>
</dbReference>
<dbReference type="PANTHER" id="PTHR39624:SF2">
    <property type="entry name" value="OSMC-LIKE PROTEIN"/>
    <property type="match status" value="1"/>
</dbReference>
<dbReference type="InterPro" id="IPR036102">
    <property type="entry name" value="OsmC/Ohrsf"/>
</dbReference>
<protein>
    <recommendedName>
        <fullName evidence="2">OsmC family protein</fullName>
    </recommendedName>
</protein>
<name>A0A381N0N6_9ZZZZ</name>
<dbReference type="EMBL" id="UINC01000054">
    <property type="protein sequence ID" value="SUZ48136.1"/>
    <property type="molecule type" value="Genomic_DNA"/>
</dbReference>
<evidence type="ECO:0000313" key="1">
    <source>
        <dbReference type="EMBL" id="SUZ48136.1"/>
    </source>
</evidence>
<dbReference type="InterPro" id="IPR015946">
    <property type="entry name" value="KH_dom-like_a/b"/>
</dbReference>
<dbReference type="InterPro" id="IPR003718">
    <property type="entry name" value="OsmC/Ohr_fam"/>
</dbReference>
<gene>
    <name evidence="1" type="ORF">METZ01_LOCUS990</name>
</gene>
<organism evidence="1">
    <name type="scientific">marine metagenome</name>
    <dbReference type="NCBI Taxonomy" id="408172"/>
    <lineage>
        <taxon>unclassified sequences</taxon>
        <taxon>metagenomes</taxon>
        <taxon>ecological metagenomes</taxon>
    </lineage>
</organism>
<evidence type="ECO:0008006" key="2">
    <source>
        <dbReference type="Google" id="ProtNLM"/>
    </source>
</evidence>
<dbReference type="AlphaFoldDB" id="A0A381N0N6"/>